<dbReference type="Proteomes" id="UP000223025">
    <property type="component" value="Segment"/>
</dbReference>
<evidence type="ECO:0000313" key="1">
    <source>
        <dbReference type="EMBL" id="AUZ94928.1"/>
    </source>
</evidence>
<evidence type="ECO:0000313" key="2">
    <source>
        <dbReference type="Proteomes" id="UP000223025"/>
    </source>
</evidence>
<sequence>MEKYSHNPINFKCFGVSLLVGASFAGECWEHEPFDDFNLYMTSDNTEYICFIKVNEDSFLLSESPEVCYLHEDFTDEELGRMKVEITDFIEKNISFEKEDEYVPYTKPYKVELMWIEYTPKITVITDTIEEETIRHAVSKLTVEECELLGIVSHKLKYAISGDN</sequence>
<dbReference type="KEGG" id="vg:40088142"/>
<dbReference type="RefSeq" id="YP_009611804.1">
    <property type="nucleotide sequence ID" value="NC_042013.1"/>
</dbReference>
<dbReference type="GeneID" id="40088142"/>
<keyword evidence="2" id="KW-1185">Reference proteome</keyword>
<proteinExistence type="predicted"/>
<protein>
    <submittedName>
        <fullName evidence="1">Uncharacterized protein</fullName>
    </submittedName>
</protein>
<accession>A0A2L0UZH2</accession>
<dbReference type="EMBL" id="MF403008">
    <property type="protein sequence ID" value="AUZ94928.1"/>
    <property type="molecule type" value="Genomic_DNA"/>
</dbReference>
<reference evidence="1 2" key="1">
    <citation type="submission" date="2017-06" db="EMBL/GenBank/DDBJ databases">
        <authorList>
            <person name="Kim H.J."/>
            <person name="Triplett B.A."/>
        </authorList>
    </citation>
    <scope>NUCLEOTIDE SEQUENCE [LARGE SCALE GENOMIC DNA]</scope>
</reference>
<organism evidence="1 2">
    <name type="scientific">Agrobacterium phage Atu_ph07</name>
    <dbReference type="NCBI Taxonomy" id="2024264"/>
    <lineage>
        <taxon>Viruses</taxon>
        <taxon>Duplodnaviria</taxon>
        <taxon>Heunggongvirae</taxon>
        <taxon>Uroviricota</taxon>
        <taxon>Caudoviricetes</taxon>
        <taxon>Polybotosvirus</taxon>
        <taxon>Polybotosvirus Atuph07</taxon>
    </lineage>
</organism>
<name>A0A2L0UZH2_9CAUD</name>